<dbReference type="Proteomes" id="UP000008632">
    <property type="component" value="Chromosome"/>
</dbReference>
<dbReference type="SMART" id="SM00862">
    <property type="entry name" value="Trans_reg_C"/>
    <property type="match status" value="1"/>
</dbReference>
<dbReference type="PANTHER" id="PTHR35807">
    <property type="entry name" value="TRANSCRIPTIONAL REGULATOR REDD-RELATED"/>
    <property type="match status" value="1"/>
</dbReference>
<feature type="domain" description="OmpR/PhoB-type" evidence="3">
    <location>
        <begin position="20"/>
        <end position="97"/>
    </location>
</feature>
<proteinExistence type="inferred from homology"/>
<dbReference type="OrthoDB" id="135231at2"/>
<dbReference type="InterPro" id="IPR011990">
    <property type="entry name" value="TPR-like_helical_dom_sf"/>
</dbReference>
<dbReference type="GO" id="GO:0003677">
    <property type="term" value="F:DNA binding"/>
    <property type="evidence" value="ECO:0007669"/>
    <property type="project" value="UniProtKB-KW"/>
</dbReference>
<evidence type="ECO:0000313" key="5">
    <source>
        <dbReference type="EMBL" id="ADV26709.1"/>
    </source>
</evidence>
<dbReference type="InterPro" id="IPR016032">
    <property type="entry name" value="Sig_transdc_resp-reg_C-effctor"/>
</dbReference>
<dbReference type="SUPFAM" id="SSF48452">
    <property type="entry name" value="TPR-like"/>
    <property type="match status" value="1"/>
</dbReference>
<evidence type="ECO:0000313" key="6">
    <source>
        <dbReference type="Proteomes" id="UP000008632"/>
    </source>
</evidence>
<accession>E6WRH8</accession>
<dbReference type="RefSeq" id="WP_013534539.1">
    <property type="nucleotide sequence ID" value="NC_014924.1"/>
</dbReference>
<dbReference type="InterPro" id="IPR051677">
    <property type="entry name" value="AfsR-DnrI-RedD_regulator"/>
</dbReference>
<dbReference type="Gene3D" id="1.10.10.10">
    <property type="entry name" value="Winged helix-like DNA-binding domain superfamily/Winged helix DNA-binding domain"/>
    <property type="match status" value="1"/>
</dbReference>
<feature type="domain" description="Bacterial transcriptional activator" evidence="4">
    <location>
        <begin position="105"/>
        <end position="249"/>
    </location>
</feature>
<dbReference type="GO" id="GO:0006355">
    <property type="term" value="P:regulation of DNA-templated transcription"/>
    <property type="evidence" value="ECO:0007669"/>
    <property type="project" value="InterPro"/>
</dbReference>
<evidence type="ECO:0000259" key="3">
    <source>
        <dbReference type="SMART" id="SM00862"/>
    </source>
</evidence>
<dbReference type="KEGG" id="psu:Psesu_0857"/>
<protein>
    <submittedName>
        <fullName evidence="5">Response regulator receiver and SARP domain protein</fullName>
    </submittedName>
</protein>
<keyword evidence="6" id="KW-1185">Reference proteome</keyword>
<dbReference type="InterPro" id="IPR001867">
    <property type="entry name" value="OmpR/PhoB-type_DNA-bd"/>
</dbReference>
<dbReference type="SMART" id="SM01043">
    <property type="entry name" value="BTAD"/>
    <property type="match status" value="1"/>
</dbReference>
<dbReference type="EMBL" id="CP002446">
    <property type="protein sequence ID" value="ADV26709.1"/>
    <property type="molecule type" value="Genomic_DNA"/>
</dbReference>
<organism evidence="5 6">
    <name type="scientific">Pseudoxanthomonas suwonensis (strain 11-1)</name>
    <dbReference type="NCBI Taxonomy" id="743721"/>
    <lineage>
        <taxon>Bacteria</taxon>
        <taxon>Pseudomonadati</taxon>
        <taxon>Pseudomonadota</taxon>
        <taxon>Gammaproteobacteria</taxon>
        <taxon>Lysobacterales</taxon>
        <taxon>Lysobacteraceae</taxon>
        <taxon>Pseudoxanthomonas</taxon>
    </lineage>
</organism>
<comment type="similarity">
    <text evidence="1">Belongs to the AfsR/DnrI/RedD regulatory family.</text>
</comment>
<name>E6WRH8_PSEUU</name>
<dbReference type="SUPFAM" id="SSF46894">
    <property type="entry name" value="C-terminal effector domain of the bipartite response regulators"/>
    <property type="match status" value="1"/>
</dbReference>
<dbReference type="Pfam" id="PF03704">
    <property type="entry name" value="BTAD"/>
    <property type="match status" value="1"/>
</dbReference>
<gene>
    <name evidence="5" type="ordered locus">Psesu_0857</name>
</gene>
<dbReference type="GO" id="GO:0000160">
    <property type="term" value="P:phosphorelay signal transduction system"/>
    <property type="evidence" value="ECO:0007669"/>
    <property type="project" value="InterPro"/>
</dbReference>
<evidence type="ECO:0000256" key="1">
    <source>
        <dbReference type="ARBA" id="ARBA00005820"/>
    </source>
</evidence>
<keyword evidence="2" id="KW-0238">DNA-binding</keyword>
<dbReference type="HOGENOM" id="CLU_885269_0_0_6"/>
<evidence type="ECO:0000259" key="4">
    <source>
        <dbReference type="SMART" id="SM01043"/>
    </source>
</evidence>
<dbReference type="eggNOG" id="COG3629">
    <property type="taxonomic scope" value="Bacteria"/>
</dbReference>
<sequence length="314" mass="34720">MLCIWLFGSLCIGNDTSGAGATAVSGRCGSLLAYLALGRGRYFSRAELLGTLWPERSASMSAGSFNTALWRLRRVVQARPPGAGVLIASDRRGAIGLAGGDEVWLDVEEFERRIAPGLARPIEQLAEAEIEDLRAGVALYKSDILLEFSDDWALREREKHRRHYLNALWRLIQVESVRRQYAEGIRHAQAILDCDPLREDVHRELMRLFVLNGQRAQALRQFESCRDLLRRELAIPPMGETTALYRQIAEHALALDPPSPASMPLAPADVALDALHLQAAEAGPRAHPRDTIAIARQHLAAADAQLELGLRLFG</sequence>
<dbReference type="Gene3D" id="1.25.40.10">
    <property type="entry name" value="Tetratricopeptide repeat domain"/>
    <property type="match status" value="1"/>
</dbReference>
<dbReference type="InterPro" id="IPR005158">
    <property type="entry name" value="BTAD"/>
</dbReference>
<dbReference type="STRING" id="743721.Psesu_0857"/>
<dbReference type="AlphaFoldDB" id="E6WRH8"/>
<dbReference type="InterPro" id="IPR036388">
    <property type="entry name" value="WH-like_DNA-bd_sf"/>
</dbReference>
<reference evidence="5 6" key="1">
    <citation type="submission" date="2011-01" db="EMBL/GenBank/DDBJ databases">
        <title>Complete sequence of Pseudoxanthomonas suwonensis 11-1.</title>
        <authorList>
            <consortium name="US DOE Joint Genome Institute"/>
            <person name="Lucas S."/>
            <person name="Copeland A."/>
            <person name="Lapidus A."/>
            <person name="Cheng J.-F."/>
            <person name="Goodwin L."/>
            <person name="Pitluck S."/>
            <person name="Teshima H."/>
            <person name="Detter J.C."/>
            <person name="Han C."/>
            <person name="Tapia R."/>
            <person name="Land M."/>
            <person name="Hauser L."/>
            <person name="Kyrpides N."/>
            <person name="Ivanova N."/>
            <person name="Ovchinnikova G."/>
            <person name="Siebers A.K."/>
            <person name="Allgaier M."/>
            <person name="Thelen M.P."/>
            <person name="Hugenholtz P."/>
            <person name="Gladden J."/>
            <person name="Woyke T."/>
        </authorList>
    </citation>
    <scope>NUCLEOTIDE SEQUENCE [LARGE SCALE GENOMIC DNA]</scope>
    <source>
        <strain evidence="6">11-1</strain>
    </source>
</reference>
<evidence type="ECO:0000256" key="2">
    <source>
        <dbReference type="ARBA" id="ARBA00023125"/>
    </source>
</evidence>